<organism evidence="1">
    <name type="scientific">Salmonella enterica subsp. enterica serovar Saintpaul</name>
    <dbReference type="NCBI Taxonomy" id="90105"/>
    <lineage>
        <taxon>Bacteria</taxon>
        <taxon>Pseudomonadati</taxon>
        <taxon>Pseudomonadota</taxon>
        <taxon>Gammaproteobacteria</taxon>
        <taxon>Enterobacterales</taxon>
        <taxon>Enterobacteriaceae</taxon>
        <taxon>Salmonella</taxon>
    </lineage>
</organism>
<name>A0A1S0Z988_SALET</name>
<dbReference type="EMBL" id="MLZC01000020">
    <property type="protein sequence ID" value="OHG60643.1"/>
    <property type="molecule type" value="Genomic_DNA"/>
</dbReference>
<dbReference type="AlphaFoldDB" id="A0A1S0Z988"/>
<dbReference type="RefSeq" id="WP_024153813.1">
    <property type="nucleotide sequence ID" value="NZ_QWDP01000013.1"/>
</dbReference>
<accession>A0A1S0Z988</accession>
<protein>
    <recommendedName>
        <fullName evidence="2">Bacteriocin</fullName>
    </recommendedName>
</protein>
<gene>
    <name evidence="1" type="ORF">A7T00_27255</name>
</gene>
<sequence length="88" mass="8279">MKFLDDKELNIVSGGHAWNPWHSSTAIKSAFDDGTGHISGAISPAGAAAVCSAVAGGASVIGGPVGAAVGTAICGGVAAANAGAGTHH</sequence>
<proteinExistence type="predicted"/>
<evidence type="ECO:0008006" key="2">
    <source>
        <dbReference type="Google" id="ProtNLM"/>
    </source>
</evidence>
<evidence type="ECO:0000313" key="1">
    <source>
        <dbReference type="EMBL" id="OHG60643.1"/>
    </source>
</evidence>
<reference evidence="1" key="1">
    <citation type="submission" date="2016-09" db="EMBL/GenBank/DDBJ databases">
        <title>Whole genome sequencing of Salmonella enterica.</title>
        <authorList>
            <person name="Bell R."/>
        </authorList>
    </citation>
    <scope>NUCLEOTIDE SEQUENCE [LARGE SCALE GENOMIC DNA]</scope>
    <source>
        <strain evidence="1">CFSAN044978</strain>
    </source>
</reference>
<comment type="caution">
    <text evidence="1">The sequence shown here is derived from an EMBL/GenBank/DDBJ whole genome shotgun (WGS) entry which is preliminary data.</text>
</comment>